<reference evidence="1" key="2">
    <citation type="submission" date="2014-05" db="EMBL/GenBank/DDBJ databases">
        <title>The genome sequences of chimpanzee malaria parasites reveal the path to human adaptation.</title>
        <authorList>
            <person name="Otto T.D."/>
            <person name="Rayner J.C."/>
            <person name="Boehme U."/>
            <person name="Pain A."/>
            <person name="Spottiswoode N."/>
            <person name="Sanders M."/>
            <person name="Quail M."/>
            <person name="Ollomo B."/>
            <person name="Renaud F."/>
            <person name="Thomas A.W."/>
            <person name="Prugnolle F."/>
            <person name="Conway D.J."/>
            <person name="Newbold C."/>
            <person name="Berriman M."/>
        </authorList>
    </citation>
    <scope>NUCLEOTIDE SEQUENCE [LARGE SCALE GENOMIC DNA]</scope>
    <source>
        <strain evidence="1">CDC</strain>
    </source>
</reference>
<feature type="non-terminal residue" evidence="1">
    <location>
        <position position="19"/>
    </location>
</feature>
<reference evidence="1" key="1">
    <citation type="submission" date="2014-01" db="EMBL/GenBank/DDBJ databases">
        <authorList>
            <person name="Aslett M."/>
        </authorList>
    </citation>
    <scope>NUCLEOTIDE SEQUENCE</scope>
    <source>
        <strain evidence="1">CDC</strain>
    </source>
</reference>
<dbReference type="EMBL" id="HG810731">
    <property type="protein sequence ID" value="CDO62059.1"/>
    <property type="molecule type" value="Genomic_DNA"/>
</dbReference>
<gene>
    <name evidence="1" type="primary">RIF</name>
    <name evidence="1" type="ORF">PRCDC_0009700</name>
</gene>
<accession>A0A060RMN5</accession>
<dbReference type="AlphaFoldDB" id="A0A060RMN5"/>
<organism evidence="1 2">
    <name type="scientific">Plasmodium reichenowi</name>
    <dbReference type="NCBI Taxonomy" id="5854"/>
    <lineage>
        <taxon>Eukaryota</taxon>
        <taxon>Sar</taxon>
        <taxon>Alveolata</taxon>
        <taxon>Apicomplexa</taxon>
        <taxon>Aconoidasida</taxon>
        <taxon>Haemosporida</taxon>
        <taxon>Plasmodiidae</taxon>
        <taxon>Plasmodium</taxon>
        <taxon>Plasmodium (Laverania)</taxon>
    </lineage>
</organism>
<name>A0A060RMN5_PLARE</name>
<evidence type="ECO:0000313" key="2">
    <source>
        <dbReference type="Proteomes" id="UP000027581"/>
    </source>
</evidence>
<protein>
    <submittedName>
        <fullName evidence="1">Rifin</fullName>
    </submittedName>
</protein>
<keyword evidence="2" id="KW-1185">Reference proteome</keyword>
<proteinExistence type="predicted"/>
<sequence>MKLHYSKILLFVIALNILV</sequence>
<evidence type="ECO:0000313" key="1">
    <source>
        <dbReference type="EMBL" id="CDO62059.1"/>
    </source>
</evidence>
<dbReference type="Proteomes" id="UP000027581">
    <property type="component" value="Unassembled WGS sequence"/>
</dbReference>